<accession>A0A135LG61</accession>
<keyword evidence="3" id="KW-1185">Reference proteome</keyword>
<dbReference type="OrthoDB" id="5415126at2759"/>
<reference evidence="2 3" key="1">
    <citation type="journal article" date="2016" name="BMC Genomics">
        <title>Genome sequencing and secondary metabolism of the postharvest pathogen Penicillium griseofulvum.</title>
        <authorList>
            <person name="Banani H."/>
            <person name="Marcet-Houben M."/>
            <person name="Ballester A.R."/>
            <person name="Abbruscato P."/>
            <person name="Gonzalez-Candelas L."/>
            <person name="Gabaldon T."/>
            <person name="Spadaro D."/>
        </authorList>
    </citation>
    <scope>NUCLEOTIDE SEQUENCE [LARGE SCALE GENOMIC DNA]</scope>
    <source>
        <strain evidence="2 3">PG3</strain>
    </source>
</reference>
<dbReference type="Proteomes" id="UP000070168">
    <property type="component" value="Unassembled WGS sequence"/>
</dbReference>
<dbReference type="AlphaFoldDB" id="A0A135LG61"/>
<name>A0A135LG61_PENPA</name>
<organism evidence="2 3">
    <name type="scientific">Penicillium patulum</name>
    <name type="common">Penicillium griseofulvum</name>
    <dbReference type="NCBI Taxonomy" id="5078"/>
    <lineage>
        <taxon>Eukaryota</taxon>
        <taxon>Fungi</taxon>
        <taxon>Dikarya</taxon>
        <taxon>Ascomycota</taxon>
        <taxon>Pezizomycotina</taxon>
        <taxon>Eurotiomycetes</taxon>
        <taxon>Eurotiomycetidae</taxon>
        <taxon>Eurotiales</taxon>
        <taxon>Aspergillaceae</taxon>
        <taxon>Penicillium</taxon>
    </lineage>
</organism>
<dbReference type="STRING" id="5078.A0A135LG61"/>
<proteinExistence type="predicted"/>
<dbReference type="EMBL" id="LHQR01000065">
    <property type="protein sequence ID" value="KXG47943.1"/>
    <property type="molecule type" value="Genomic_DNA"/>
</dbReference>
<protein>
    <submittedName>
        <fullName evidence="2">Uncharacterized protein</fullName>
    </submittedName>
</protein>
<evidence type="ECO:0000313" key="3">
    <source>
        <dbReference type="Proteomes" id="UP000070168"/>
    </source>
</evidence>
<feature type="region of interest" description="Disordered" evidence="1">
    <location>
        <begin position="1"/>
        <end position="35"/>
    </location>
</feature>
<sequence length="136" mass="14520">MGCDYYGPEPDIMPLEAPSEKTSTASGREELTPENPDDCCSSGDCADNKPHNHTDVPDCCCGKVSPCCDTSCLDRLAMRECGMSATATRGLNIHPNTCDGVTDYKACNQHHLSTLDRYGATLQALGCICRALIALS</sequence>
<dbReference type="RefSeq" id="XP_040646479.1">
    <property type="nucleotide sequence ID" value="XM_040789526.1"/>
</dbReference>
<dbReference type="GeneID" id="63704826"/>
<evidence type="ECO:0000313" key="2">
    <source>
        <dbReference type="EMBL" id="KXG47943.1"/>
    </source>
</evidence>
<evidence type="ECO:0000256" key="1">
    <source>
        <dbReference type="SAM" id="MobiDB-lite"/>
    </source>
</evidence>
<comment type="caution">
    <text evidence="2">The sequence shown here is derived from an EMBL/GenBank/DDBJ whole genome shotgun (WGS) entry which is preliminary data.</text>
</comment>
<gene>
    <name evidence="2" type="ORF">PGRI_018130</name>
</gene>